<dbReference type="RefSeq" id="WP_139786078.1">
    <property type="nucleotide sequence ID" value="NZ_LT009757.1"/>
</dbReference>
<comment type="caution">
    <text evidence="1">The sequence shown here is derived from an EMBL/GenBank/DDBJ whole genome shotgun (WGS) entry which is preliminary data.</text>
</comment>
<gene>
    <name evidence="1" type="ORF">AGR13a_Lc30126</name>
</gene>
<keyword evidence="2" id="KW-1185">Reference proteome</keyword>
<accession>A0ABP2BMV3</accession>
<reference evidence="1 2" key="1">
    <citation type="submission" date="2016-01" db="EMBL/GenBank/DDBJ databases">
        <authorList>
            <person name="Regsiter A."/>
            <person name="william w."/>
        </authorList>
    </citation>
    <scope>NUCLEOTIDE SEQUENCE [LARGE SCALE GENOMIC DNA]</scope>
    <source>
        <strain evidence="1 2">CFBP 6927</strain>
    </source>
</reference>
<evidence type="ECO:0000313" key="2">
    <source>
        <dbReference type="Proteomes" id="UP000191812"/>
    </source>
</evidence>
<protein>
    <submittedName>
        <fullName evidence="1">Uncharacterized protein</fullName>
    </submittedName>
</protein>
<dbReference type="EMBL" id="FBWH01000042">
    <property type="protein sequence ID" value="CUX58533.1"/>
    <property type="molecule type" value="Genomic_DNA"/>
</dbReference>
<sequence>MNDPWSKEPKPSNRAILDHFEDQTARTRLHAEVIGKWTAEGAIQYDFDDLPETIDDVREVSFSDLGIEDNAFLIRFREGASPYLDEKREVFVEGVFVLKQSYEGNEGAFVTLVAGRSGHGVKPSADTSRIASAWIDADRSVDDGLTHFGLVGDPVILGSKNLFEIEMLLGEAIARVGATVKSDLIHPDPYRI</sequence>
<dbReference type="Proteomes" id="UP000191812">
    <property type="component" value="Unassembled WGS sequence"/>
</dbReference>
<organism evidence="1 2">
    <name type="scientific">Agrobacterium genomosp. 13 str. CFBP 6927</name>
    <dbReference type="NCBI Taxonomy" id="1183428"/>
    <lineage>
        <taxon>Bacteria</taxon>
        <taxon>Pseudomonadati</taxon>
        <taxon>Pseudomonadota</taxon>
        <taxon>Alphaproteobacteria</taxon>
        <taxon>Hyphomicrobiales</taxon>
        <taxon>Rhizobiaceae</taxon>
        <taxon>Rhizobium/Agrobacterium group</taxon>
        <taxon>Agrobacterium</taxon>
        <taxon>Agrobacterium tumefaciens complex</taxon>
    </lineage>
</organism>
<evidence type="ECO:0000313" key="1">
    <source>
        <dbReference type="EMBL" id="CUX58533.1"/>
    </source>
</evidence>
<proteinExistence type="predicted"/>
<name>A0ABP2BMV3_9HYPH</name>